<feature type="region of interest" description="Disordered" evidence="1">
    <location>
        <begin position="96"/>
        <end position="160"/>
    </location>
</feature>
<dbReference type="EMBL" id="MU864472">
    <property type="protein sequence ID" value="KAK4184830.1"/>
    <property type="molecule type" value="Genomic_DNA"/>
</dbReference>
<sequence>MPPKRANTSTDASPRKRRRVSQKSYHGRRTLDPNVQPRQARSRAQLPDATPLVALAMPERSPKPCPVHPDPPTPVVFVPPVGPAKPHLNPIETNVNQQKHSAAVKNPISAVSPTTKTLPRHCSKKRTLDEITGSDCPTDDSSSKKQKPNSPEVIPNPAVLPAPEAVAPTITVPIIEVTVEAASADFAAAGEVSSDDSLFGGAAYSSDPLVDFSVLSRLGSVSSSSSQASSSKNPNPINIVVQKVLDYEETTPKAIPVQAWQLTWPGTPVGRAPVPAHDVENDADISECDPEDNEARQMVGRKAAVTYTFGGGEKFPYKILITVSKEDVETKDQESNPKVSAEKIYCLALGATQLVLERYFELPNQLQFQVG</sequence>
<feature type="compositionally biased region" description="Polar residues" evidence="1">
    <location>
        <begin position="1"/>
        <end position="12"/>
    </location>
</feature>
<evidence type="ECO:0000313" key="2">
    <source>
        <dbReference type="EMBL" id="KAK4184830.1"/>
    </source>
</evidence>
<accession>A0AAN6WMU6</accession>
<dbReference type="Proteomes" id="UP001302126">
    <property type="component" value="Unassembled WGS sequence"/>
</dbReference>
<reference evidence="2" key="2">
    <citation type="submission" date="2023-05" db="EMBL/GenBank/DDBJ databases">
        <authorList>
            <consortium name="Lawrence Berkeley National Laboratory"/>
            <person name="Steindorff A."/>
            <person name="Hensen N."/>
            <person name="Bonometti L."/>
            <person name="Westerberg I."/>
            <person name="Brannstrom I.O."/>
            <person name="Guillou S."/>
            <person name="Cros-Aarteil S."/>
            <person name="Calhoun S."/>
            <person name="Haridas S."/>
            <person name="Kuo A."/>
            <person name="Mondo S."/>
            <person name="Pangilinan J."/>
            <person name="Riley R."/>
            <person name="Labutti K."/>
            <person name="Andreopoulos B."/>
            <person name="Lipzen A."/>
            <person name="Chen C."/>
            <person name="Yanf M."/>
            <person name="Daum C."/>
            <person name="Ng V."/>
            <person name="Clum A."/>
            <person name="Ohm R."/>
            <person name="Martin F."/>
            <person name="Silar P."/>
            <person name="Natvig D."/>
            <person name="Lalanne C."/>
            <person name="Gautier V."/>
            <person name="Ament-Velasquez S.L."/>
            <person name="Kruys A."/>
            <person name="Hutchinson M.I."/>
            <person name="Powell A.J."/>
            <person name="Barry K."/>
            <person name="Miller A.N."/>
            <person name="Grigoriev I.V."/>
            <person name="Debuchy R."/>
            <person name="Gladieux P."/>
            <person name="Thoren M.H."/>
            <person name="Johannesson H."/>
        </authorList>
    </citation>
    <scope>NUCLEOTIDE SEQUENCE</scope>
    <source>
        <strain evidence="2">PSN309</strain>
    </source>
</reference>
<keyword evidence="3" id="KW-1185">Reference proteome</keyword>
<name>A0AAN6WMU6_9PEZI</name>
<reference evidence="2" key="1">
    <citation type="journal article" date="2023" name="Mol. Phylogenet. Evol.">
        <title>Genome-scale phylogeny and comparative genomics of the fungal order Sordariales.</title>
        <authorList>
            <person name="Hensen N."/>
            <person name="Bonometti L."/>
            <person name="Westerberg I."/>
            <person name="Brannstrom I.O."/>
            <person name="Guillou S."/>
            <person name="Cros-Aarteil S."/>
            <person name="Calhoun S."/>
            <person name="Haridas S."/>
            <person name="Kuo A."/>
            <person name="Mondo S."/>
            <person name="Pangilinan J."/>
            <person name="Riley R."/>
            <person name="LaButti K."/>
            <person name="Andreopoulos B."/>
            <person name="Lipzen A."/>
            <person name="Chen C."/>
            <person name="Yan M."/>
            <person name="Daum C."/>
            <person name="Ng V."/>
            <person name="Clum A."/>
            <person name="Steindorff A."/>
            <person name="Ohm R.A."/>
            <person name="Martin F."/>
            <person name="Silar P."/>
            <person name="Natvig D.O."/>
            <person name="Lalanne C."/>
            <person name="Gautier V."/>
            <person name="Ament-Velasquez S.L."/>
            <person name="Kruys A."/>
            <person name="Hutchinson M.I."/>
            <person name="Powell A.J."/>
            <person name="Barry K."/>
            <person name="Miller A.N."/>
            <person name="Grigoriev I.V."/>
            <person name="Debuchy R."/>
            <person name="Gladieux P."/>
            <person name="Hiltunen Thoren M."/>
            <person name="Johannesson H."/>
        </authorList>
    </citation>
    <scope>NUCLEOTIDE SEQUENCE</scope>
    <source>
        <strain evidence="2">PSN309</strain>
    </source>
</reference>
<evidence type="ECO:0000256" key="1">
    <source>
        <dbReference type="SAM" id="MobiDB-lite"/>
    </source>
</evidence>
<protein>
    <submittedName>
        <fullName evidence="2">Uncharacterized protein</fullName>
    </submittedName>
</protein>
<evidence type="ECO:0000313" key="3">
    <source>
        <dbReference type="Proteomes" id="UP001302126"/>
    </source>
</evidence>
<comment type="caution">
    <text evidence="2">The sequence shown here is derived from an EMBL/GenBank/DDBJ whole genome shotgun (WGS) entry which is preliminary data.</text>
</comment>
<feature type="region of interest" description="Disordered" evidence="1">
    <location>
        <begin position="1"/>
        <end position="71"/>
    </location>
</feature>
<organism evidence="2 3">
    <name type="scientific">Podospora australis</name>
    <dbReference type="NCBI Taxonomy" id="1536484"/>
    <lineage>
        <taxon>Eukaryota</taxon>
        <taxon>Fungi</taxon>
        <taxon>Dikarya</taxon>
        <taxon>Ascomycota</taxon>
        <taxon>Pezizomycotina</taxon>
        <taxon>Sordariomycetes</taxon>
        <taxon>Sordariomycetidae</taxon>
        <taxon>Sordariales</taxon>
        <taxon>Podosporaceae</taxon>
        <taxon>Podospora</taxon>
    </lineage>
</organism>
<proteinExistence type="predicted"/>
<feature type="compositionally biased region" description="Basic residues" evidence="1">
    <location>
        <begin position="15"/>
        <end position="28"/>
    </location>
</feature>
<gene>
    <name evidence="2" type="ORF">QBC35DRAFT_539274</name>
</gene>
<dbReference type="AlphaFoldDB" id="A0AAN6WMU6"/>